<keyword evidence="1" id="KW-0732">Signal</keyword>
<dbReference type="Proteomes" id="UP001370348">
    <property type="component" value="Chromosome"/>
</dbReference>
<feature type="signal peptide" evidence="1">
    <location>
        <begin position="1"/>
        <end position="19"/>
    </location>
</feature>
<evidence type="ECO:0000256" key="1">
    <source>
        <dbReference type="SAM" id="SignalP"/>
    </source>
</evidence>
<name>A0ABZ2LRC6_9BACT</name>
<sequence>MRAAPYLTLLATLALAASAASCTDPVIDEAIAKLGDEPASPGPGPNHRPNQPCVLCHQPAGTANSHFAVAGTIYDVADPKAAKGVEGVQILMVDAAGTSPRGNVFTNKSGNFFVRDTDWPDLQFPFHVKINKDGNNKLMTSHVGREPSCAGCHRDPVKGVSNDRFGAVGRVHL</sequence>
<dbReference type="PROSITE" id="PS51257">
    <property type="entry name" value="PROKAR_LIPOPROTEIN"/>
    <property type="match status" value="1"/>
</dbReference>
<gene>
    <name evidence="2" type="ORF">LZC94_36230</name>
</gene>
<dbReference type="SUPFAM" id="SSF48695">
    <property type="entry name" value="Multiheme cytochromes"/>
    <property type="match status" value="1"/>
</dbReference>
<feature type="chain" id="PRO_5047157174" evidence="1">
    <location>
        <begin position="20"/>
        <end position="173"/>
    </location>
</feature>
<dbReference type="EMBL" id="CP089984">
    <property type="protein sequence ID" value="WXB13280.1"/>
    <property type="molecule type" value="Genomic_DNA"/>
</dbReference>
<dbReference type="RefSeq" id="WP_394822901.1">
    <property type="nucleotide sequence ID" value="NZ_CP089984.1"/>
</dbReference>
<organism evidence="2 3">
    <name type="scientific">Pendulispora albinea</name>
    <dbReference type="NCBI Taxonomy" id="2741071"/>
    <lineage>
        <taxon>Bacteria</taxon>
        <taxon>Pseudomonadati</taxon>
        <taxon>Myxococcota</taxon>
        <taxon>Myxococcia</taxon>
        <taxon>Myxococcales</taxon>
        <taxon>Sorangiineae</taxon>
        <taxon>Pendulisporaceae</taxon>
        <taxon>Pendulispora</taxon>
    </lineage>
</organism>
<dbReference type="InterPro" id="IPR036280">
    <property type="entry name" value="Multihaem_cyt_sf"/>
</dbReference>
<evidence type="ECO:0000313" key="3">
    <source>
        <dbReference type="Proteomes" id="UP001370348"/>
    </source>
</evidence>
<reference evidence="2 3" key="1">
    <citation type="submission" date="2021-12" db="EMBL/GenBank/DDBJ databases">
        <title>Discovery of the Pendulisporaceae a myxobacterial family with distinct sporulation behavior and unique specialized metabolism.</title>
        <authorList>
            <person name="Garcia R."/>
            <person name="Popoff A."/>
            <person name="Bader C.D."/>
            <person name="Loehr J."/>
            <person name="Walesch S."/>
            <person name="Walt C."/>
            <person name="Boldt J."/>
            <person name="Bunk B."/>
            <person name="Haeckl F.J.F.P.J."/>
            <person name="Gunesch A.P."/>
            <person name="Birkelbach J."/>
            <person name="Nuebel U."/>
            <person name="Pietschmann T."/>
            <person name="Bach T."/>
            <person name="Mueller R."/>
        </authorList>
    </citation>
    <scope>NUCLEOTIDE SEQUENCE [LARGE SCALE GENOMIC DNA]</scope>
    <source>
        <strain evidence="2 3">MSr11954</strain>
    </source>
</reference>
<accession>A0ABZ2LRC6</accession>
<keyword evidence="3" id="KW-1185">Reference proteome</keyword>
<protein>
    <submittedName>
        <fullName evidence="2">Uncharacterized protein</fullName>
    </submittedName>
</protein>
<evidence type="ECO:0000313" key="2">
    <source>
        <dbReference type="EMBL" id="WXB13280.1"/>
    </source>
</evidence>
<proteinExistence type="predicted"/>